<accession>E6M5E7</accession>
<proteinExistence type="predicted"/>
<organism evidence="1 2">
    <name type="scientific">Mobiluncus holmesii ATCC 35242</name>
    <dbReference type="NCBI Taxonomy" id="887899"/>
    <lineage>
        <taxon>Bacteria</taxon>
        <taxon>Bacillati</taxon>
        <taxon>Actinomycetota</taxon>
        <taxon>Actinomycetes</taxon>
        <taxon>Actinomycetales</taxon>
        <taxon>Actinomycetaceae</taxon>
        <taxon>Mobiluncus</taxon>
    </lineage>
</organism>
<comment type="caution">
    <text evidence="1">The sequence shown here is derived from an EMBL/GenBank/DDBJ whole genome shotgun (WGS) entry which is preliminary data.</text>
</comment>
<keyword evidence="2" id="KW-1185">Reference proteome</keyword>
<name>E6M5E7_9ACTO</name>
<evidence type="ECO:0000313" key="1">
    <source>
        <dbReference type="EMBL" id="EFU81695.1"/>
    </source>
</evidence>
<dbReference type="HOGENOM" id="CLU_052326_0_0_11"/>
<dbReference type="AlphaFoldDB" id="E6M5E7"/>
<reference evidence="1 2" key="1">
    <citation type="submission" date="2010-12" db="EMBL/GenBank/DDBJ databases">
        <authorList>
            <person name="Muzny D."/>
            <person name="Qin X."/>
            <person name="Deng J."/>
            <person name="Jiang H."/>
            <person name="Liu Y."/>
            <person name="Qu J."/>
            <person name="Song X.-Z."/>
            <person name="Zhang L."/>
            <person name="Thornton R."/>
            <person name="Coyle M."/>
            <person name="Francisco L."/>
            <person name="Jackson L."/>
            <person name="Javaid M."/>
            <person name="Korchina V."/>
            <person name="Kovar C."/>
            <person name="Mata R."/>
            <person name="Mathew T."/>
            <person name="Ngo R."/>
            <person name="Nguyen L."/>
            <person name="Nguyen N."/>
            <person name="Okwuonu G."/>
            <person name="Ongeri F."/>
            <person name="Pham C."/>
            <person name="Simmons D."/>
            <person name="Wilczek-Boney K."/>
            <person name="Hale W."/>
            <person name="Jakkamsetti A."/>
            <person name="Pham P."/>
            <person name="Ruth R."/>
            <person name="San Lucas F."/>
            <person name="Warren J."/>
            <person name="Zhang J."/>
            <person name="Zhao Z."/>
            <person name="Zhou C."/>
            <person name="Zhu D."/>
            <person name="Lee S."/>
            <person name="Bess C."/>
            <person name="Blankenburg K."/>
            <person name="Forbes L."/>
            <person name="Fu Q."/>
            <person name="Gubbala S."/>
            <person name="Hirani K."/>
            <person name="Jayaseelan J.C."/>
            <person name="Lara F."/>
            <person name="Munidasa M."/>
            <person name="Palculict T."/>
            <person name="Patil S."/>
            <person name="Pu L.-L."/>
            <person name="Saada N."/>
            <person name="Tang L."/>
            <person name="Weissenberger G."/>
            <person name="Zhu Y."/>
            <person name="Hemphill L."/>
            <person name="Shang Y."/>
            <person name="Youmans B."/>
            <person name="Ayvaz T."/>
            <person name="Ross M."/>
            <person name="Santibanez J."/>
            <person name="Aqrawi P."/>
            <person name="Gross S."/>
            <person name="Joshi V."/>
            <person name="Fowler G."/>
            <person name="Nazareth L."/>
            <person name="Reid J."/>
            <person name="Worley K."/>
            <person name="Petrosino J."/>
            <person name="Highlander S."/>
            <person name="Gibbs R."/>
        </authorList>
    </citation>
    <scope>NUCLEOTIDE SEQUENCE [LARGE SCALE GENOMIC DNA]</scope>
    <source>
        <strain evidence="1 2">ATCC 35242</strain>
    </source>
</reference>
<gene>
    <name evidence="1" type="ORF">HMPREF0576_1537</name>
</gene>
<evidence type="ECO:0000313" key="2">
    <source>
        <dbReference type="Proteomes" id="UP000003343"/>
    </source>
</evidence>
<dbReference type="Proteomes" id="UP000003343">
    <property type="component" value="Unassembled WGS sequence"/>
</dbReference>
<sequence length="293" mass="32521">MAIKQAIAGLTGTPWHYAMGGSVADFANMVVANAQFWGTQDLQMSDVKINWEGGKDKGKVGQTASLTNIGVTNAQKNAWWGYRTGMSTHVPRVKITLTGDIAINAPGQPKVWEYPLDENYSPTIPIGLIRTGTKDWSYKVEINNIPDNVLLEQYPLGRKYRYQNLLSARLKTISTDKNGNMKDIVKDVSLEFSSDISSKVIEPGTPFHDTGHVKAKSNDPDVPATWPQREFSWRDSDGNAHTSSEPVPFRIKFHLWGPSQTPIKEGANPGLNRLFQFVSQHPVTHPTPFFVTG</sequence>
<dbReference type="EMBL" id="AEPZ01000010">
    <property type="protein sequence ID" value="EFU81695.1"/>
    <property type="molecule type" value="Genomic_DNA"/>
</dbReference>
<protein>
    <submittedName>
        <fullName evidence="1">Uncharacterized protein</fullName>
    </submittedName>
</protein>